<feature type="compositionally biased region" description="Basic residues" evidence="1">
    <location>
        <begin position="122"/>
        <end position="142"/>
    </location>
</feature>
<feature type="compositionally biased region" description="Polar residues" evidence="1">
    <location>
        <begin position="177"/>
        <end position="186"/>
    </location>
</feature>
<evidence type="ECO:0008006" key="4">
    <source>
        <dbReference type="Google" id="ProtNLM"/>
    </source>
</evidence>
<evidence type="ECO:0000256" key="1">
    <source>
        <dbReference type="SAM" id="MobiDB-lite"/>
    </source>
</evidence>
<sequence length="464" mass="52832">MRMFLVPEDLFNSVINSPTAPADGTALGLVRQRLHQIERNRNMDENERVANYHQEFKRLNKIVREQEERPMDVRLQNINEIMSAIPPHPSPNLSGPLQTFHPPQNTGTKTKSVASTKPFRIVNKRKSIKEKLLRNKSKKAKKNYFNTKNGDENEDDDDGEDDEWGRNSAEKEDQTMRQHQQPSSSAFPYKLRSGSAGEAIIMALEKKKRTILDHLYKDINSPVSYTSMVPLLNEARKTNSSIKRRDVEEYLAEQPSYTLHRQAIRRFKRLPTLASGLHTDWQADLAVFDRLAPQNKGFRYLLVCVDTLSRQLFVEPRGNGIGAVFRSLMRYLVPIGKEIGATIGRQGLESGNRVLSNVLEGKDLKESLISEGKVGLKNLLEKAANNVQTQKGKGFDFKRYVKPEEEDAFKKRIGVMKKGNKSRKKDINKLQSSIGPPQLLPAPSSVKKGKAQKRRIRKDIFGTY</sequence>
<dbReference type="Proteomes" id="UP001620626">
    <property type="component" value="Unassembled WGS sequence"/>
</dbReference>
<feature type="region of interest" description="Disordered" evidence="1">
    <location>
        <begin position="86"/>
        <end position="190"/>
    </location>
</feature>
<dbReference type="PANTHER" id="PTHR46585">
    <property type="entry name" value="INTEGRASE CORE DOMAIN CONTAINING PROTEIN"/>
    <property type="match status" value="1"/>
</dbReference>
<dbReference type="PANTHER" id="PTHR46585:SF1">
    <property type="entry name" value="CHROMO DOMAIN-CONTAINING PROTEIN"/>
    <property type="match status" value="1"/>
</dbReference>
<gene>
    <name evidence="2" type="ORF">niasHT_019271</name>
</gene>
<comment type="caution">
    <text evidence="2">The sequence shown here is derived from an EMBL/GenBank/DDBJ whole genome shotgun (WGS) entry which is preliminary data.</text>
</comment>
<keyword evidence="3" id="KW-1185">Reference proteome</keyword>
<reference evidence="2 3" key="1">
    <citation type="submission" date="2024-10" db="EMBL/GenBank/DDBJ databases">
        <authorList>
            <person name="Kim D."/>
        </authorList>
    </citation>
    <scope>NUCLEOTIDE SEQUENCE [LARGE SCALE GENOMIC DNA]</scope>
    <source>
        <strain evidence="2">BH-2024</strain>
    </source>
</reference>
<name>A0ABD2L130_9BILA</name>
<feature type="compositionally biased region" description="Basic residues" evidence="1">
    <location>
        <begin position="417"/>
        <end position="426"/>
    </location>
</feature>
<organism evidence="2 3">
    <name type="scientific">Heterodera trifolii</name>
    <dbReference type="NCBI Taxonomy" id="157864"/>
    <lineage>
        <taxon>Eukaryota</taxon>
        <taxon>Metazoa</taxon>
        <taxon>Ecdysozoa</taxon>
        <taxon>Nematoda</taxon>
        <taxon>Chromadorea</taxon>
        <taxon>Rhabditida</taxon>
        <taxon>Tylenchina</taxon>
        <taxon>Tylenchomorpha</taxon>
        <taxon>Tylenchoidea</taxon>
        <taxon>Heteroderidae</taxon>
        <taxon>Heteroderinae</taxon>
        <taxon>Heterodera</taxon>
    </lineage>
</organism>
<feature type="region of interest" description="Disordered" evidence="1">
    <location>
        <begin position="417"/>
        <end position="454"/>
    </location>
</feature>
<protein>
    <recommendedName>
        <fullName evidence="4">Integrase catalytic domain-containing protein</fullName>
    </recommendedName>
</protein>
<feature type="compositionally biased region" description="Polar residues" evidence="1">
    <location>
        <begin position="91"/>
        <end position="115"/>
    </location>
</feature>
<evidence type="ECO:0000313" key="2">
    <source>
        <dbReference type="EMBL" id="KAL3108784.1"/>
    </source>
</evidence>
<proteinExistence type="predicted"/>
<dbReference type="AlphaFoldDB" id="A0ABD2L130"/>
<feature type="compositionally biased region" description="Basic and acidic residues" evidence="1">
    <location>
        <begin position="164"/>
        <end position="176"/>
    </location>
</feature>
<dbReference type="EMBL" id="JBICBT010000586">
    <property type="protein sequence ID" value="KAL3108784.1"/>
    <property type="molecule type" value="Genomic_DNA"/>
</dbReference>
<evidence type="ECO:0000313" key="3">
    <source>
        <dbReference type="Proteomes" id="UP001620626"/>
    </source>
</evidence>
<accession>A0ABD2L130</accession>
<feature type="compositionally biased region" description="Acidic residues" evidence="1">
    <location>
        <begin position="152"/>
        <end position="163"/>
    </location>
</feature>